<gene>
    <name evidence="2" type="ORF">LVY65_12460</name>
</gene>
<evidence type="ECO:0000313" key="3">
    <source>
        <dbReference type="Proteomes" id="UP001139410"/>
    </source>
</evidence>
<evidence type="ECO:0000256" key="1">
    <source>
        <dbReference type="SAM" id="SignalP"/>
    </source>
</evidence>
<feature type="signal peptide" evidence="1">
    <location>
        <begin position="1"/>
        <end position="18"/>
    </location>
</feature>
<protein>
    <submittedName>
        <fullName evidence="2">Uncharacterized protein</fullName>
    </submittedName>
</protein>
<accession>A0A9X1QQZ6</accession>
<dbReference type="AlphaFoldDB" id="A0A9X1QQZ6"/>
<reference evidence="2" key="1">
    <citation type="submission" date="2022-01" db="EMBL/GenBank/DDBJ databases">
        <authorList>
            <person name="Jo J.-H."/>
            <person name="Im W.-T."/>
        </authorList>
    </citation>
    <scope>NUCLEOTIDE SEQUENCE</scope>
    <source>
        <strain evidence="2">G124</strain>
    </source>
</reference>
<dbReference type="PROSITE" id="PS51257">
    <property type="entry name" value="PROKAR_LIPOPROTEIN"/>
    <property type="match status" value="1"/>
</dbReference>
<feature type="chain" id="PRO_5040914094" evidence="1">
    <location>
        <begin position="19"/>
        <end position="204"/>
    </location>
</feature>
<evidence type="ECO:0000313" key="2">
    <source>
        <dbReference type="EMBL" id="MCF2515869.1"/>
    </source>
</evidence>
<dbReference type="EMBL" id="JAKFGM010000003">
    <property type="protein sequence ID" value="MCF2515869.1"/>
    <property type="molecule type" value="Genomic_DNA"/>
</dbReference>
<name>A0A9X1QQZ6_9SPHN</name>
<keyword evidence="3" id="KW-1185">Reference proteome</keyword>
<organism evidence="2 3">
    <name type="scientific">Sphingomonas cremea</name>
    <dbReference type="NCBI Taxonomy" id="2904799"/>
    <lineage>
        <taxon>Bacteria</taxon>
        <taxon>Pseudomonadati</taxon>
        <taxon>Pseudomonadota</taxon>
        <taxon>Alphaproteobacteria</taxon>
        <taxon>Sphingomonadales</taxon>
        <taxon>Sphingomonadaceae</taxon>
        <taxon>Sphingomonas</taxon>
    </lineage>
</organism>
<dbReference type="Proteomes" id="UP001139410">
    <property type="component" value="Unassembled WGS sequence"/>
</dbReference>
<proteinExistence type="predicted"/>
<sequence length="204" mass="21624">MRQFTLGLLCSATLFATACNSNPGANPKPPSGAMTVDPQKIVSDAGNIRTLHATFEIRAAKPNEPFEAPATIGGACLLAKIPVEGKSCTKQEECNIAVPGQPEEWYGYCLDTDQLPATQGGTCWIKPSDSQYCLKGVGAGSHSTPVTDTSAVYDYVAEKSPNWSKPIEWVLLGCLNGVFTQPPPPCAAGIQPSIYRASKVRPVP</sequence>
<comment type="caution">
    <text evidence="2">The sequence shown here is derived from an EMBL/GenBank/DDBJ whole genome shotgun (WGS) entry which is preliminary data.</text>
</comment>
<dbReference type="RefSeq" id="WP_235068575.1">
    <property type="nucleotide sequence ID" value="NZ_JAKFGM010000003.1"/>
</dbReference>
<keyword evidence="1" id="KW-0732">Signal</keyword>